<feature type="domain" description="Peroxisomal membrane protein PEX14-like KPWE" evidence="18">
    <location>
        <begin position="312"/>
        <end position="360"/>
    </location>
</feature>
<comment type="subunit">
    <text evidence="13">Interacts with PEX13; forming the PEX13-PEX14 docking complex. Interacts with PEX5 (via WxxxF/Y motifs).</text>
</comment>
<dbReference type="InterPro" id="IPR006785">
    <property type="entry name" value="Pex14_N"/>
</dbReference>
<accession>A0AA39RHK9</accession>
<comment type="similarity">
    <text evidence="2 14">Belongs to the peroxin-14 family.</text>
</comment>
<evidence type="ECO:0000256" key="15">
    <source>
        <dbReference type="SAM" id="MobiDB-lite"/>
    </source>
</evidence>
<dbReference type="Pfam" id="PF17733">
    <property type="entry name" value="KPWE_dom"/>
    <property type="match status" value="1"/>
</dbReference>
<feature type="transmembrane region" description="Helical" evidence="16">
    <location>
        <begin position="121"/>
        <end position="144"/>
    </location>
</feature>
<dbReference type="Gene3D" id="1.10.10.10">
    <property type="entry name" value="Winged helix-like DNA-binding domain superfamily/Winged helix DNA-binding domain"/>
    <property type="match status" value="1"/>
</dbReference>
<reference evidence="20" key="1">
    <citation type="journal article" date="2022" name="Plant J.">
        <title>Strategies of tolerance reflected in two North American maple genomes.</title>
        <authorList>
            <person name="McEvoy S.L."/>
            <person name="Sezen U.U."/>
            <person name="Trouern-Trend A."/>
            <person name="McMahon S.M."/>
            <person name="Schaberg P.G."/>
            <person name="Yang J."/>
            <person name="Wegrzyn J.L."/>
            <person name="Swenson N.G."/>
        </authorList>
    </citation>
    <scope>NUCLEOTIDE SEQUENCE</scope>
    <source>
        <strain evidence="20">NS2018</strain>
    </source>
</reference>
<keyword evidence="21" id="KW-1185">Reference proteome</keyword>
<dbReference type="GO" id="GO:0016560">
    <property type="term" value="P:protein import into peroxisome matrix, docking"/>
    <property type="evidence" value="ECO:0007669"/>
    <property type="project" value="UniProtKB-UniRule"/>
</dbReference>
<reference evidence="20" key="2">
    <citation type="submission" date="2023-06" db="EMBL/GenBank/DDBJ databases">
        <authorList>
            <person name="Swenson N.G."/>
            <person name="Wegrzyn J.L."/>
            <person name="Mcevoy S.L."/>
        </authorList>
    </citation>
    <scope>NUCLEOTIDE SEQUENCE</scope>
    <source>
        <strain evidence="20">NS2018</strain>
        <tissue evidence="20">Leaf</tissue>
    </source>
</reference>
<keyword evidence="8 14" id="KW-0472">Membrane</keyword>
<evidence type="ECO:0000256" key="16">
    <source>
        <dbReference type="SAM" id="Phobius"/>
    </source>
</evidence>
<evidence type="ECO:0000256" key="10">
    <source>
        <dbReference type="ARBA" id="ARBA00029502"/>
    </source>
</evidence>
<keyword evidence="9 14" id="KW-0576">Peroxisome</keyword>
<keyword evidence="4 16" id="KW-0812">Transmembrane</keyword>
<evidence type="ECO:0000256" key="9">
    <source>
        <dbReference type="ARBA" id="ARBA00023140"/>
    </source>
</evidence>
<dbReference type="InterPro" id="IPR025655">
    <property type="entry name" value="PEX14"/>
</dbReference>
<name>A0AA39RHK9_ACESA</name>
<dbReference type="PANTHER" id="PTHR23058">
    <property type="entry name" value="PEROXISOMAL MEMBRANE PROTEIN PEX14"/>
    <property type="match status" value="1"/>
</dbReference>
<comment type="caution">
    <text evidence="20">The sequence shown here is derived from an EMBL/GenBank/DDBJ whole genome shotgun (WGS) entry which is preliminary data.</text>
</comment>
<feature type="compositionally biased region" description="Pro residues" evidence="15">
    <location>
        <begin position="340"/>
        <end position="351"/>
    </location>
</feature>
<comment type="function">
    <text evidence="12 14">Component of the PEX13-PEX14 docking complex, a translocon channel that specifically mediates the import of peroxisomal cargo proteins bound to PEX5 receptor. The PEX13-PEX14 docking complex forms a large import pore which can be opened to a diameter of about 9 nm. Mechanistically, PEX5 receptor along with cargo proteins associates with the PEX14 subunit of the PEX13-PEX14 docking complex in the cytosol, leading to the insertion of the receptor into the organelle membrane with the concomitant translocation of the cargo into the peroxisome matrix.</text>
</comment>
<feature type="region of interest" description="Disordered" evidence="15">
    <location>
        <begin position="420"/>
        <end position="440"/>
    </location>
</feature>
<feature type="compositionally biased region" description="Polar residues" evidence="15">
    <location>
        <begin position="256"/>
        <end position="271"/>
    </location>
</feature>
<evidence type="ECO:0000256" key="8">
    <source>
        <dbReference type="ARBA" id="ARBA00023136"/>
    </source>
</evidence>
<feature type="domain" description="Peroxisome membrane anchor protein Pex14p N-terminal" evidence="17">
    <location>
        <begin position="31"/>
        <end position="75"/>
    </location>
</feature>
<evidence type="ECO:0000256" key="14">
    <source>
        <dbReference type="RuleBase" id="RU367032"/>
    </source>
</evidence>
<evidence type="ECO:0000256" key="13">
    <source>
        <dbReference type="ARBA" id="ARBA00064754"/>
    </source>
</evidence>
<keyword evidence="7" id="KW-0811">Translocation</keyword>
<feature type="domain" description="Peroxisomal membrane protein PEX14 central plants" evidence="19">
    <location>
        <begin position="119"/>
        <end position="236"/>
    </location>
</feature>
<keyword evidence="6 16" id="KW-1133">Transmembrane helix</keyword>
<evidence type="ECO:0000256" key="2">
    <source>
        <dbReference type="ARBA" id="ARBA00005443"/>
    </source>
</evidence>
<evidence type="ECO:0000256" key="1">
    <source>
        <dbReference type="ARBA" id="ARBA00004549"/>
    </source>
</evidence>
<dbReference type="GO" id="GO:0005102">
    <property type="term" value="F:signaling receptor binding"/>
    <property type="evidence" value="ECO:0007669"/>
    <property type="project" value="TreeGrafter"/>
</dbReference>
<organism evidence="20 21">
    <name type="scientific">Acer saccharum</name>
    <name type="common">Sugar maple</name>
    <dbReference type="NCBI Taxonomy" id="4024"/>
    <lineage>
        <taxon>Eukaryota</taxon>
        <taxon>Viridiplantae</taxon>
        <taxon>Streptophyta</taxon>
        <taxon>Embryophyta</taxon>
        <taxon>Tracheophyta</taxon>
        <taxon>Spermatophyta</taxon>
        <taxon>Magnoliopsida</taxon>
        <taxon>eudicotyledons</taxon>
        <taxon>Gunneridae</taxon>
        <taxon>Pentapetalae</taxon>
        <taxon>rosids</taxon>
        <taxon>malvids</taxon>
        <taxon>Sapindales</taxon>
        <taxon>Sapindaceae</taxon>
        <taxon>Hippocastanoideae</taxon>
        <taxon>Acereae</taxon>
        <taxon>Acer</taxon>
    </lineage>
</organism>
<comment type="subcellular location">
    <subcellularLocation>
        <location evidence="1">Peroxisome membrane</location>
        <topology evidence="1">Single-pass membrane protein</topology>
    </subcellularLocation>
</comment>
<feature type="region of interest" description="Disordered" evidence="15">
    <location>
        <begin position="1"/>
        <end position="23"/>
    </location>
</feature>
<keyword evidence="5 14" id="KW-0653">Protein transport</keyword>
<evidence type="ECO:0000256" key="12">
    <source>
        <dbReference type="ARBA" id="ARBA00053920"/>
    </source>
</evidence>
<dbReference type="InterPro" id="IPR036388">
    <property type="entry name" value="WH-like_DNA-bd_sf"/>
</dbReference>
<evidence type="ECO:0000259" key="19">
    <source>
        <dbReference type="Pfam" id="PF23020"/>
    </source>
</evidence>
<evidence type="ECO:0000313" key="21">
    <source>
        <dbReference type="Proteomes" id="UP001168877"/>
    </source>
</evidence>
<dbReference type="GO" id="GO:1990429">
    <property type="term" value="C:peroxisomal importomer complex"/>
    <property type="evidence" value="ECO:0007669"/>
    <property type="project" value="TreeGrafter"/>
</dbReference>
<keyword evidence="3 14" id="KW-0813">Transport</keyword>
<evidence type="ECO:0000256" key="4">
    <source>
        <dbReference type="ARBA" id="ARBA00022692"/>
    </source>
</evidence>
<proteinExistence type="inferred from homology"/>
<evidence type="ECO:0000256" key="6">
    <source>
        <dbReference type="ARBA" id="ARBA00022989"/>
    </source>
</evidence>
<feature type="region of interest" description="Disordered" evidence="15">
    <location>
        <begin position="237"/>
        <end position="272"/>
    </location>
</feature>
<dbReference type="Proteomes" id="UP001168877">
    <property type="component" value="Unassembled WGS sequence"/>
</dbReference>
<dbReference type="InterPro" id="IPR040554">
    <property type="entry name" value="KPWE_PEX14_dom"/>
</dbReference>
<evidence type="ECO:0000256" key="7">
    <source>
        <dbReference type="ARBA" id="ARBA00023010"/>
    </source>
</evidence>
<evidence type="ECO:0000259" key="17">
    <source>
        <dbReference type="Pfam" id="PF04695"/>
    </source>
</evidence>
<evidence type="ECO:0000259" key="18">
    <source>
        <dbReference type="Pfam" id="PF17733"/>
    </source>
</evidence>
<dbReference type="AlphaFoldDB" id="A0AA39RHK9"/>
<dbReference type="Pfam" id="PF04695">
    <property type="entry name" value="Pex14_N"/>
    <property type="match status" value="1"/>
</dbReference>
<gene>
    <name evidence="20" type="ORF">LWI29_018236</name>
</gene>
<sequence length="440" mass="48696">MGIESTAPSKFSDDEKPNTPQHVFENHEPMREELVQMAVKFLSHATVRNSPVDSRRSFLEKKGLTTEEIDEAFRRVPDSLPNVIVGQSHTSNQDVQSKEHLPTASLTGVISTLATSPPSRFYWSHAFFVVGLLTASFAGTAILLKKFFLPRLKSWIRTVVLEEHDGSARKSKSSLFEEVTAAAKTASIAAANAAKASMEMLNSKYEERQYFEALIKSMNVQVAEMRSMSKAIKKLEGTGEAAPSSYKQPDKYIQHLSRNGPNNTPRESTLFDSEDPISYLESSMKVKANDVSKFGGSVRPSSAPASARPVGQHPKSYMEIMAMIQRGEIPPGIKEIDDSPPNPDQPLPNPHMAPRSKPWEVAQPYNNGTHAQNIGTTSKLNGDAVVPWWHRKNARTSELEPANGTRTYINDAMTDERQLQHPWMHSQPSSVAMSKAVDAV</sequence>
<protein>
    <recommendedName>
        <fullName evidence="10 14">Peroxisomal membrane protein PEX14</fullName>
    </recommendedName>
    <alternativeName>
        <fullName evidence="11 14">Peroxin-14</fullName>
    </alternativeName>
</protein>
<feature type="region of interest" description="Disordered" evidence="15">
    <location>
        <begin position="331"/>
        <end position="354"/>
    </location>
</feature>
<evidence type="ECO:0000256" key="3">
    <source>
        <dbReference type="ARBA" id="ARBA00022448"/>
    </source>
</evidence>
<evidence type="ECO:0000256" key="5">
    <source>
        <dbReference type="ARBA" id="ARBA00022927"/>
    </source>
</evidence>
<evidence type="ECO:0000256" key="11">
    <source>
        <dbReference type="ARBA" id="ARBA00029691"/>
    </source>
</evidence>
<dbReference type="InterPro" id="IPR054154">
    <property type="entry name" value="PEX14-like_M_plants"/>
</dbReference>
<dbReference type="GO" id="GO:0005778">
    <property type="term" value="C:peroxisomal membrane"/>
    <property type="evidence" value="ECO:0007669"/>
    <property type="project" value="UniProtKB-SubCell"/>
</dbReference>
<dbReference type="Pfam" id="PF23020">
    <property type="entry name" value="PEX14-like_2nd"/>
    <property type="match status" value="1"/>
</dbReference>
<dbReference type="FunFam" id="1.10.10.10:FF:000217">
    <property type="entry name" value="Peroxisomal membrane protein PEX14"/>
    <property type="match status" value="1"/>
</dbReference>
<dbReference type="EMBL" id="JAUESC010000387">
    <property type="protein sequence ID" value="KAK0574111.1"/>
    <property type="molecule type" value="Genomic_DNA"/>
</dbReference>
<dbReference type="PANTHER" id="PTHR23058:SF12">
    <property type="entry name" value="PEROXISOMAL MEMBRANE PROTEIN PEX14"/>
    <property type="match status" value="1"/>
</dbReference>
<evidence type="ECO:0000313" key="20">
    <source>
        <dbReference type="EMBL" id="KAK0574111.1"/>
    </source>
</evidence>